<accession>A0A0L8V8E2</accession>
<keyword evidence="1" id="KW-1133">Transmembrane helix</keyword>
<dbReference type="Proteomes" id="UP000036958">
    <property type="component" value="Unassembled WGS sequence"/>
</dbReference>
<keyword evidence="1" id="KW-0472">Membrane</keyword>
<sequence>MKTKDALTPMPGIQYTFYTISAVYLLLSFIVAWLMSRQIKMLQTKYLKHD</sequence>
<keyword evidence="1" id="KW-0812">Transmembrane</keyword>
<proteinExistence type="predicted"/>
<comment type="caution">
    <text evidence="2">The sequence shown here is derived from an EMBL/GenBank/DDBJ whole genome shotgun (WGS) entry which is preliminary data.</text>
</comment>
<organism evidence="2 3">
    <name type="scientific">Sunxiuqinia dokdonensis</name>
    <dbReference type="NCBI Taxonomy" id="1409788"/>
    <lineage>
        <taxon>Bacteria</taxon>
        <taxon>Pseudomonadati</taxon>
        <taxon>Bacteroidota</taxon>
        <taxon>Bacteroidia</taxon>
        <taxon>Marinilabiliales</taxon>
        <taxon>Prolixibacteraceae</taxon>
        <taxon>Sunxiuqinia</taxon>
    </lineage>
</organism>
<feature type="transmembrane region" description="Helical" evidence="1">
    <location>
        <begin position="15"/>
        <end position="35"/>
    </location>
</feature>
<dbReference type="EMBL" id="LGIA01000158">
    <property type="protein sequence ID" value="KOH44628.1"/>
    <property type="molecule type" value="Genomic_DNA"/>
</dbReference>
<name>A0A0L8V8E2_9BACT</name>
<gene>
    <name evidence="2" type="ORF">NC99_25360</name>
</gene>
<dbReference type="STRING" id="1409788.NC99_25360"/>
<evidence type="ECO:0000313" key="3">
    <source>
        <dbReference type="Proteomes" id="UP000036958"/>
    </source>
</evidence>
<reference evidence="3" key="1">
    <citation type="submission" date="2015-07" db="EMBL/GenBank/DDBJ databases">
        <title>Genome sequencing of Sunxiuqinia dokdonensis strain SK.</title>
        <authorList>
            <person name="Ahn S."/>
            <person name="Kim B.-C."/>
        </authorList>
    </citation>
    <scope>NUCLEOTIDE SEQUENCE [LARGE SCALE GENOMIC DNA]</scope>
    <source>
        <strain evidence="3">SK</strain>
    </source>
</reference>
<evidence type="ECO:0000313" key="2">
    <source>
        <dbReference type="EMBL" id="KOH44628.1"/>
    </source>
</evidence>
<protein>
    <submittedName>
        <fullName evidence="2">Cytochrome BD ubiquinol oxidase subunit I</fullName>
    </submittedName>
</protein>
<evidence type="ECO:0000256" key="1">
    <source>
        <dbReference type="SAM" id="Phobius"/>
    </source>
</evidence>
<dbReference type="AlphaFoldDB" id="A0A0L8V8E2"/>
<keyword evidence="3" id="KW-1185">Reference proteome</keyword>
<dbReference type="PATRIC" id="fig|1409788.3.peg.2615"/>